<reference evidence="5" key="1">
    <citation type="submission" date="2022-11" db="UniProtKB">
        <authorList>
            <consortium name="WormBaseParasite"/>
        </authorList>
    </citation>
    <scope>IDENTIFICATION</scope>
</reference>
<dbReference type="InterPro" id="IPR008555">
    <property type="entry name" value="SIKE"/>
</dbReference>
<proteinExistence type="inferred from homology"/>
<accession>A0A915DU47</accession>
<dbReference type="WBParaSite" id="jg2320.3">
    <property type="protein sequence ID" value="jg2320.3"/>
    <property type="gene ID" value="jg2320"/>
</dbReference>
<evidence type="ECO:0000256" key="2">
    <source>
        <dbReference type="ARBA" id="ARBA00023054"/>
    </source>
</evidence>
<dbReference type="AlphaFoldDB" id="A0A915DU47"/>
<sequence>MEKQEWRNRSISDNENSFMQLRDAKFSRSNAEATKRGMEKFVAEKAAKATIPAGASPMDNSMSQYTNGGGDAVDQILCDMRQHVSGLQDKLTVAGAAVTKSQTVNEKIAIMSQYQDKVSTLNSCWRSKNRHSPQARSCSSIDWRKETSKV</sequence>
<keyword evidence="4" id="KW-1185">Reference proteome</keyword>
<evidence type="ECO:0000256" key="1">
    <source>
        <dbReference type="ARBA" id="ARBA00005537"/>
    </source>
</evidence>
<evidence type="ECO:0000256" key="3">
    <source>
        <dbReference type="SAM" id="MobiDB-lite"/>
    </source>
</evidence>
<organism evidence="4 5">
    <name type="scientific">Ditylenchus dipsaci</name>
    <dbReference type="NCBI Taxonomy" id="166011"/>
    <lineage>
        <taxon>Eukaryota</taxon>
        <taxon>Metazoa</taxon>
        <taxon>Ecdysozoa</taxon>
        <taxon>Nematoda</taxon>
        <taxon>Chromadorea</taxon>
        <taxon>Rhabditida</taxon>
        <taxon>Tylenchina</taxon>
        <taxon>Tylenchomorpha</taxon>
        <taxon>Sphaerularioidea</taxon>
        <taxon>Anguinidae</taxon>
        <taxon>Anguininae</taxon>
        <taxon>Ditylenchus</taxon>
    </lineage>
</organism>
<dbReference type="Proteomes" id="UP000887574">
    <property type="component" value="Unplaced"/>
</dbReference>
<name>A0A915DU47_9BILA</name>
<keyword evidence="2" id="KW-0175">Coiled coil</keyword>
<feature type="region of interest" description="Disordered" evidence="3">
    <location>
        <begin position="128"/>
        <end position="150"/>
    </location>
</feature>
<evidence type="ECO:0000313" key="5">
    <source>
        <dbReference type="WBParaSite" id="jg2320.3"/>
    </source>
</evidence>
<protein>
    <submittedName>
        <fullName evidence="5">Uncharacterized protein</fullName>
    </submittedName>
</protein>
<comment type="similarity">
    <text evidence="1">Belongs to the SIKE family.</text>
</comment>
<evidence type="ECO:0000313" key="4">
    <source>
        <dbReference type="Proteomes" id="UP000887574"/>
    </source>
</evidence>
<dbReference type="Pfam" id="PF05769">
    <property type="entry name" value="SIKE"/>
    <property type="match status" value="1"/>
</dbReference>